<evidence type="ECO:0000256" key="5">
    <source>
        <dbReference type="ARBA" id="ARBA00022833"/>
    </source>
</evidence>
<keyword evidence="5" id="KW-0862">Zinc</keyword>
<dbReference type="PANTHER" id="PTHR42940:SF8">
    <property type="entry name" value="VACUOLAR PROTEIN SORTING-ASSOCIATED PROTEIN 11"/>
    <property type="match status" value="1"/>
</dbReference>
<protein>
    <recommendedName>
        <fullName evidence="3">alcohol dehydrogenase</fullName>
        <ecNumber evidence="3">1.1.1.1</ecNumber>
    </recommendedName>
</protein>
<dbReference type="GO" id="GO:0005737">
    <property type="term" value="C:cytoplasm"/>
    <property type="evidence" value="ECO:0007669"/>
    <property type="project" value="TreeGrafter"/>
</dbReference>
<organism evidence="8 9">
    <name type="scientific">Afipia carboxidovorans (strain ATCC 49405 / DSM 1227 / KCTC 32145 / OM5)</name>
    <name type="common">Oligotropha carboxidovorans</name>
    <dbReference type="NCBI Taxonomy" id="504832"/>
    <lineage>
        <taxon>Bacteria</taxon>
        <taxon>Pseudomonadati</taxon>
        <taxon>Pseudomonadota</taxon>
        <taxon>Alphaproteobacteria</taxon>
        <taxon>Hyphomicrobiales</taxon>
        <taxon>Nitrobacteraceae</taxon>
        <taxon>Afipia</taxon>
    </lineage>
</organism>
<dbReference type="GO" id="GO:0008270">
    <property type="term" value="F:zinc ion binding"/>
    <property type="evidence" value="ECO:0007669"/>
    <property type="project" value="InterPro"/>
</dbReference>
<dbReference type="EC" id="1.1.1.1" evidence="3"/>
<gene>
    <name evidence="8" type="primary">adh1</name>
    <name evidence="8" type="ordered locus">OCA5_c12500</name>
</gene>
<keyword evidence="6 8" id="KW-0560">Oxidoreductase</keyword>
<dbReference type="KEGG" id="oca:OCAR_6826"/>
<dbReference type="Gene3D" id="3.90.180.10">
    <property type="entry name" value="Medium-chain alcohol dehydrogenases, catalytic domain"/>
    <property type="match status" value="1"/>
</dbReference>
<dbReference type="GO" id="GO:0004022">
    <property type="term" value="F:alcohol dehydrogenase (NAD+) activity"/>
    <property type="evidence" value="ECO:0007669"/>
    <property type="project" value="UniProtKB-EC"/>
</dbReference>
<dbReference type="PROSITE" id="PS00059">
    <property type="entry name" value="ADH_ZINC"/>
    <property type="match status" value="1"/>
</dbReference>
<dbReference type="KEGG" id="ocg:OCA5_c12500"/>
<dbReference type="RefSeq" id="WP_012563962.1">
    <property type="nucleotide sequence ID" value="NC_011386.1"/>
</dbReference>
<dbReference type="SUPFAM" id="SSF50129">
    <property type="entry name" value="GroES-like"/>
    <property type="match status" value="1"/>
</dbReference>
<dbReference type="Gene3D" id="3.40.50.720">
    <property type="entry name" value="NAD(P)-binding Rossmann-like Domain"/>
    <property type="match status" value="1"/>
</dbReference>
<dbReference type="SUPFAM" id="SSF51735">
    <property type="entry name" value="NAD(P)-binding Rossmann-fold domains"/>
    <property type="match status" value="1"/>
</dbReference>
<feature type="domain" description="Enoyl reductase (ER)" evidence="7">
    <location>
        <begin position="10"/>
        <end position="325"/>
    </location>
</feature>
<evidence type="ECO:0000256" key="1">
    <source>
        <dbReference type="ARBA" id="ARBA00001947"/>
    </source>
</evidence>
<keyword evidence="4" id="KW-0479">Metal-binding</keyword>
<name>B6JHC7_AFIC5</name>
<evidence type="ECO:0000256" key="3">
    <source>
        <dbReference type="ARBA" id="ARBA00013190"/>
    </source>
</evidence>
<dbReference type="InterPro" id="IPR002328">
    <property type="entry name" value="ADH_Zn_CS"/>
</dbReference>
<dbReference type="InterPro" id="IPR036291">
    <property type="entry name" value="NAD(P)-bd_dom_sf"/>
</dbReference>
<sequence length="327" mass="34857">MRAMVLSGPGAELKMADLPDPVPQPGQVRVRVGACGVCRTDLHVMDGELPHIKYPIIPGHEIVGRVDAIGPGVSNHCLGERVGVPWLGHTCGECFYCRSEMENLCDDPLFTGYTRDGGFATHTVVDADFAFPLEEEGPDEAVAPLLCAGLIGWRSLVMAGDAKRLGIYGFGAAGHIVAQVAKWQGRSIYAFTRGDDAAAQAFARELGAVWAGSSDALPPEPLDAAILYAPVGSLVPAALRAVRKGGRVVCAGIHMSDIPSFPYSLLWEERQIVSVANLTRRDGIEFLRIVPQAKVQTHTTVFQLGRANEALAMLRQGSLVGAAVLKP</sequence>
<dbReference type="STRING" id="504832.OCA5_c12500"/>
<dbReference type="PATRIC" id="fig|504832.7.peg.1328"/>
<reference evidence="8 9" key="1">
    <citation type="journal article" date="2011" name="J. Bacteriol.">
        <title>Complete genome sequences of the chemolithoautotrophic Oligotropha carboxidovorans strains OM4 and OM5.</title>
        <authorList>
            <person name="Volland S."/>
            <person name="Rachinger M."/>
            <person name="Strittmatter A."/>
            <person name="Daniel R."/>
            <person name="Gottschalk G."/>
            <person name="Meyer O."/>
        </authorList>
    </citation>
    <scope>NUCLEOTIDE SEQUENCE [LARGE SCALE GENOMIC DNA]</scope>
    <source>
        <strain evidence="9">ATCC 49405 / DSM 1227 / KCTC 32145 / OM5</strain>
    </source>
</reference>
<evidence type="ECO:0000256" key="4">
    <source>
        <dbReference type="ARBA" id="ARBA00022723"/>
    </source>
</evidence>
<dbReference type="OrthoDB" id="9806940at2"/>
<dbReference type="InterPro" id="IPR013154">
    <property type="entry name" value="ADH-like_N"/>
</dbReference>
<dbReference type="InterPro" id="IPR014187">
    <property type="entry name" value="ADH_Zn_typ-2"/>
</dbReference>
<dbReference type="InterPro" id="IPR020843">
    <property type="entry name" value="ER"/>
</dbReference>
<keyword evidence="9" id="KW-1185">Reference proteome</keyword>
<evidence type="ECO:0000256" key="2">
    <source>
        <dbReference type="ARBA" id="ARBA00008072"/>
    </source>
</evidence>
<dbReference type="Pfam" id="PF08240">
    <property type="entry name" value="ADH_N"/>
    <property type="match status" value="1"/>
</dbReference>
<accession>B6JHC7</accession>
<evidence type="ECO:0000259" key="7">
    <source>
        <dbReference type="SMART" id="SM00829"/>
    </source>
</evidence>
<dbReference type="SMART" id="SM00829">
    <property type="entry name" value="PKS_ER"/>
    <property type="match status" value="1"/>
</dbReference>
<dbReference type="AlphaFoldDB" id="B6JHC7"/>
<dbReference type="NCBIfam" id="TIGR02822">
    <property type="entry name" value="adh_fam_2"/>
    <property type="match status" value="1"/>
</dbReference>
<dbReference type="CDD" id="cd08298">
    <property type="entry name" value="CAD2"/>
    <property type="match status" value="1"/>
</dbReference>
<dbReference type="HOGENOM" id="CLU_026673_20_7_5"/>
<evidence type="ECO:0000313" key="8">
    <source>
        <dbReference type="EMBL" id="AEI05966.1"/>
    </source>
</evidence>
<evidence type="ECO:0000256" key="6">
    <source>
        <dbReference type="ARBA" id="ARBA00023002"/>
    </source>
</evidence>
<dbReference type="EMBL" id="CP002826">
    <property type="protein sequence ID" value="AEI05966.1"/>
    <property type="molecule type" value="Genomic_DNA"/>
</dbReference>
<proteinExistence type="inferred from homology"/>
<dbReference type="PANTHER" id="PTHR42940">
    <property type="entry name" value="ALCOHOL DEHYDROGENASE 1-RELATED"/>
    <property type="match status" value="1"/>
</dbReference>
<comment type="cofactor">
    <cofactor evidence="1">
        <name>Zn(2+)</name>
        <dbReference type="ChEBI" id="CHEBI:29105"/>
    </cofactor>
</comment>
<dbReference type="Proteomes" id="UP000007730">
    <property type="component" value="Chromosome"/>
</dbReference>
<dbReference type="eggNOG" id="COG1064">
    <property type="taxonomic scope" value="Bacteria"/>
</dbReference>
<evidence type="ECO:0000313" key="9">
    <source>
        <dbReference type="Proteomes" id="UP000007730"/>
    </source>
</evidence>
<comment type="similarity">
    <text evidence="2">Belongs to the zinc-containing alcohol dehydrogenase family.</text>
</comment>
<dbReference type="InterPro" id="IPR011032">
    <property type="entry name" value="GroES-like_sf"/>
</dbReference>